<evidence type="ECO:0000256" key="4">
    <source>
        <dbReference type="SAM" id="Coils"/>
    </source>
</evidence>
<reference evidence="6" key="4">
    <citation type="submission" date="2025-09" db="UniProtKB">
        <authorList>
            <consortium name="Ensembl"/>
        </authorList>
    </citation>
    <scope>IDENTIFICATION</scope>
</reference>
<name>K7FCE9_PELSI</name>
<evidence type="ECO:0000256" key="2">
    <source>
        <dbReference type="ARBA" id="ARBA00022737"/>
    </source>
</evidence>
<feature type="region of interest" description="Disordered" evidence="5">
    <location>
        <begin position="234"/>
        <end position="264"/>
    </location>
</feature>
<dbReference type="PANTHER" id="PTHR23311">
    <property type="entry name" value="HEAT SHOCK REGULATED 2"/>
    <property type="match status" value="1"/>
</dbReference>
<reference evidence="6" key="3">
    <citation type="submission" date="2025-08" db="UniProtKB">
        <authorList>
            <consortium name="Ensembl"/>
        </authorList>
    </citation>
    <scope>IDENTIFICATION</scope>
</reference>
<dbReference type="eggNOG" id="ENOG502S998">
    <property type="taxonomic scope" value="Eukaryota"/>
</dbReference>
<evidence type="ECO:0000256" key="1">
    <source>
        <dbReference type="ARBA" id="ARBA00022614"/>
    </source>
</evidence>
<evidence type="ECO:0000313" key="7">
    <source>
        <dbReference type="Proteomes" id="UP000007267"/>
    </source>
</evidence>
<keyword evidence="1" id="KW-0433">Leucine-rich repeat</keyword>
<sequence length="492" mass="54988">LRPRLRVLDDRIIRESEKKAAPLHFGQEGEEFIFRKRKHKESLCTGHTMKNYAVDKGTTSVPSLHIDSSRKQTESSQKHHKLLVKCEAEDSSINASSTSAIQASSSAKVNKQSNITLGTQLEDVAGKQLLNHSHLEDEYRSLASSPHMRSSLRSPEKIRAGLSRGGFRVTFSEDNSLAAPLEKDRIGKPNFYYPNQDISSSQRLHLSDTNKTSPYKLHRDTGLDSYDHLYLSSAPQNKDFVQRPPKDKKSTNFRDYNISPGNERKITSLSASDDLLTQHTEMDSSTRGLVKLSSELNISTHLSSDPALSATRLSTFSTSFSNLTSRHRPLSAEALCDHSLPAPVRKTVPSAMPWKDRDSAANRCLSPARAGYKQGDRLHSSLSPQPCFQESKKIPGCVKQQPAKGQDDSHAPSSQLQELDYAATSNYCFSGNRSLTYGELLQKNEQLKVQVENLTLELKQLKKLQETVNLLQDSQRSLVSTNNFLLQQLNKE</sequence>
<keyword evidence="3 4" id="KW-0175">Coiled coil</keyword>
<feature type="compositionally biased region" description="Basic and acidic residues" evidence="5">
    <location>
        <begin position="240"/>
        <end position="252"/>
    </location>
</feature>
<keyword evidence="7" id="KW-1185">Reference proteome</keyword>
<reference evidence="7" key="1">
    <citation type="submission" date="2011-10" db="EMBL/GenBank/DDBJ databases">
        <authorList>
            <consortium name="Soft-shell Turtle Genome Consortium"/>
        </authorList>
    </citation>
    <scope>NUCLEOTIDE SEQUENCE [LARGE SCALE GENOMIC DNA]</scope>
    <source>
        <strain evidence="7">Daiwa-1</strain>
    </source>
</reference>
<dbReference type="HOGENOM" id="CLU_021289_0_0_1"/>
<accession>K7FCE9</accession>
<keyword evidence="2" id="KW-0677">Repeat</keyword>
<evidence type="ECO:0000256" key="3">
    <source>
        <dbReference type="ARBA" id="ARBA00023054"/>
    </source>
</evidence>
<proteinExistence type="predicted"/>
<protein>
    <recommendedName>
        <fullName evidence="8">Leucine rich repeat containing 36</fullName>
    </recommendedName>
</protein>
<reference evidence="7" key="2">
    <citation type="journal article" date="2013" name="Nat. Genet.">
        <title>The draft genomes of soft-shell turtle and green sea turtle yield insights into the development and evolution of the turtle-specific body plan.</title>
        <authorList>
            <person name="Wang Z."/>
            <person name="Pascual-Anaya J."/>
            <person name="Zadissa A."/>
            <person name="Li W."/>
            <person name="Niimura Y."/>
            <person name="Huang Z."/>
            <person name="Li C."/>
            <person name="White S."/>
            <person name="Xiong Z."/>
            <person name="Fang D."/>
            <person name="Wang B."/>
            <person name="Ming Y."/>
            <person name="Chen Y."/>
            <person name="Zheng Y."/>
            <person name="Kuraku S."/>
            <person name="Pignatelli M."/>
            <person name="Herrero J."/>
            <person name="Beal K."/>
            <person name="Nozawa M."/>
            <person name="Li Q."/>
            <person name="Wang J."/>
            <person name="Zhang H."/>
            <person name="Yu L."/>
            <person name="Shigenobu S."/>
            <person name="Wang J."/>
            <person name="Liu J."/>
            <person name="Flicek P."/>
            <person name="Searle S."/>
            <person name="Wang J."/>
            <person name="Kuratani S."/>
            <person name="Yin Y."/>
            <person name="Aken B."/>
            <person name="Zhang G."/>
            <person name="Irie N."/>
        </authorList>
    </citation>
    <scope>NUCLEOTIDE SEQUENCE [LARGE SCALE GENOMIC DNA]</scope>
    <source>
        <strain evidence="7">Daiwa-1</strain>
    </source>
</reference>
<dbReference type="OMA" id="MSCHDER"/>
<dbReference type="GeneTree" id="ENSGT00940000175932"/>
<dbReference type="AlphaFoldDB" id="K7FCE9"/>
<dbReference type="Ensembl" id="ENSPSIT00000005742.1">
    <property type="protein sequence ID" value="ENSPSIP00000005709.1"/>
    <property type="gene ID" value="ENSPSIG00000005303.1"/>
</dbReference>
<evidence type="ECO:0008006" key="8">
    <source>
        <dbReference type="Google" id="ProtNLM"/>
    </source>
</evidence>
<evidence type="ECO:0000256" key="5">
    <source>
        <dbReference type="SAM" id="MobiDB-lite"/>
    </source>
</evidence>
<dbReference type="EMBL" id="AGCU01043728">
    <property type="status" value="NOT_ANNOTATED_CDS"/>
    <property type="molecule type" value="Genomic_DNA"/>
</dbReference>
<dbReference type="Proteomes" id="UP000007267">
    <property type="component" value="Unassembled WGS sequence"/>
</dbReference>
<feature type="coiled-coil region" evidence="4">
    <location>
        <begin position="437"/>
        <end position="464"/>
    </location>
</feature>
<organism evidence="6 7">
    <name type="scientific">Pelodiscus sinensis</name>
    <name type="common">Chinese softshell turtle</name>
    <name type="synonym">Trionyx sinensis</name>
    <dbReference type="NCBI Taxonomy" id="13735"/>
    <lineage>
        <taxon>Eukaryota</taxon>
        <taxon>Metazoa</taxon>
        <taxon>Chordata</taxon>
        <taxon>Craniata</taxon>
        <taxon>Vertebrata</taxon>
        <taxon>Euteleostomi</taxon>
        <taxon>Archelosauria</taxon>
        <taxon>Testudinata</taxon>
        <taxon>Testudines</taxon>
        <taxon>Cryptodira</taxon>
        <taxon>Trionychia</taxon>
        <taxon>Trionychidae</taxon>
        <taxon>Pelodiscus</taxon>
    </lineage>
</organism>
<dbReference type="PANTHER" id="PTHR23311:SF6">
    <property type="entry name" value="LEUCINE-RICH REPEAT-CONTAINING PROTEIN 36"/>
    <property type="match status" value="1"/>
</dbReference>
<dbReference type="InterPro" id="IPR055320">
    <property type="entry name" value="CEP72-like"/>
</dbReference>
<evidence type="ECO:0000313" key="6">
    <source>
        <dbReference type="Ensembl" id="ENSPSIP00000005709.1"/>
    </source>
</evidence>